<dbReference type="Proteomes" id="UP000262621">
    <property type="component" value="Unassembled WGS sequence"/>
</dbReference>
<comment type="caution">
    <text evidence="1">The sequence shown here is derived from an EMBL/GenBank/DDBJ whole genome shotgun (WGS) entry which is preliminary data.</text>
</comment>
<dbReference type="RefSeq" id="WP_147333631.1">
    <property type="nucleotide sequence ID" value="NZ_CP061725.1"/>
</dbReference>
<dbReference type="Gene3D" id="3.30.565.10">
    <property type="entry name" value="Histidine kinase-like ATPase, C-terminal domain"/>
    <property type="match status" value="1"/>
</dbReference>
<dbReference type="InterPro" id="IPR036890">
    <property type="entry name" value="HATPase_C_sf"/>
</dbReference>
<name>A0A372FQN0_9ACTN</name>
<evidence type="ECO:0000313" key="2">
    <source>
        <dbReference type="Proteomes" id="UP000262621"/>
    </source>
</evidence>
<proteinExistence type="predicted"/>
<organism evidence="1 2">
    <name type="scientific">Micromonospora craniellae</name>
    <dbReference type="NCBI Taxonomy" id="2294034"/>
    <lineage>
        <taxon>Bacteria</taxon>
        <taxon>Bacillati</taxon>
        <taxon>Actinomycetota</taxon>
        <taxon>Actinomycetes</taxon>
        <taxon>Micromonosporales</taxon>
        <taxon>Micromonosporaceae</taxon>
        <taxon>Micromonospora</taxon>
    </lineage>
</organism>
<dbReference type="EMBL" id="QVFU01000089">
    <property type="protein sequence ID" value="RFS40999.1"/>
    <property type="molecule type" value="Genomic_DNA"/>
</dbReference>
<gene>
    <name evidence="1" type="ORF">D0Q02_29860</name>
</gene>
<sequence>MGNPPSTMDTLLGAVAQTDAELGDAFTGILNAIVGRRPASVWSRRTDGWLHRVADNGDGAIGPDRVLGVDALHSMADVAAVVPALDGEVERGAVVLFHLPGREPLSAWQRVSARDAATFVALLLRGPQLRDHLRRRIDETNQVAAALAASHERLTYAADMESRRIVAEIVSFGGDDLAGLGDQVRRMRQDRRGRAPGTSATPDEQAALAEVRGALDDLIERLRTTVRGIHPHVLYDRGMLAALVELAASLPRAVQVHGDPGGGMAREVETSLYWAAAEVLRALADEAAPGRPVTVRLQVPDGEAVVTVADPGAATLDKLRSVLPAAYDRLTALGGSLAHRTGPDGVTVYLRLPTHLAPSAPPRVVTGCRTAVKSGHTGTPVDLVSRVRGLVHAAVEVVEEDERRRLGQVLRLIEGTGAVAEPAPAPPLAGVAEAFAVLDAVTRRDPEGWLRYEYERVRASAHEVNEQMLAHEIRSGTLSMDAPTAVDALRLLGENGTAIPTRLGLAEAATSDEQRVAALRQVARWRGWASSPASGPRAQAAGRLLARSAEGLVARLGQLSRSP</sequence>
<protein>
    <submittedName>
        <fullName evidence="1">Uncharacterized protein</fullName>
    </submittedName>
</protein>
<reference evidence="1 2" key="1">
    <citation type="submission" date="2018-08" db="EMBL/GenBank/DDBJ databases">
        <title>Verrucosispora craniellae sp. nov., isolated from a marine sponge in the South China Sea.</title>
        <authorList>
            <person name="Li L."/>
            <person name="Lin H.W."/>
        </authorList>
    </citation>
    <scope>NUCLEOTIDE SEQUENCE [LARGE SCALE GENOMIC DNA]</scope>
    <source>
        <strain evidence="1 2">LHW63014</strain>
    </source>
</reference>
<dbReference type="OrthoDB" id="4379468at2"/>
<keyword evidence="2" id="KW-1185">Reference proteome</keyword>
<accession>A0A372FQN0</accession>
<dbReference type="AlphaFoldDB" id="A0A372FQN0"/>
<evidence type="ECO:0000313" key="1">
    <source>
        <dbReference type="EMBL" id="RFS40999.1"/>
    </source>
</evidence>